<organism evidence="2 3">
    <name type="scientific">Patulibacter brassicae</name>
    <dbReference type="NCBI Taxonomy" id="1705717"/>
    <lineage>
        <taxon>Bacteria</taxon>
        <taxon>Bacillati</taxon>
        <taxon>Actinomycetota</taxon>
        <taxon>Thermoleophilia</taxon>
        <taxon>Solirubrobacterales</taxon>
        <taxon>Patulibacteraceae</taxon>
        <taxon>Patulibacter</taxon>
    </lineage>
</organism>
<dbReference type="CDD" id="cd00299">
    <property type="entry name" value="GST_C_family"/>
    <property type="match status" value="1"/>
</dbReference>
<sequence>MADLRVYRIPWSTNVDRIAMAAAHKDLAVEWEDVDPDDRRPVRELSGQDLVPVAVDPQDGTVVSDSPRILRWIEERWPAPSLWPADPGDAALADVFCHRFNEVWKGPPNRIAALLGPVDFELDRLSAHDRRAVDDDAARMRRWLARFEERLAEHDHLGGDAFGICDVTAYPFLRFGRQAPAADDADPFHRVLHEHGRFDDASHPRLTAWVARVAQRPGAPR</sequence>
<dbReference type="InterPro" id="IPR004045">
    <property type="entry name" value="Glutathione_S-Trfase_N"/>
</dbReference>
<dbReference type="Proteomes" id="UP001277761">
    <property type="component" value="Unassembled WGS sequence"/>
</dbReference>
<evidence type="ECO:0000313" key="2">
    <source>
        <dbReference type="EMBL" id="MDX8150323.1"/>
    </source>
</evidence>
<dbReference type="InterPro" id="IPR050983">
    <property type="entry name" value="GST_Omega/HSP26"/>
</dbReference>
<dbReference type="Gene3D" id="1.20.1050.10">
    <property type="match status" value="1"/>
</dbReference>
<name>A0ABU4VEV4_9ACTN</name>
<dbReference type="PROSITE" id="PS50405">
    <property type="entry name" value="GST_CTER"/>
    <property type="match status" value="1"/>
</dbReference>
<dbReference type="Pfam" id="PF13409">
    <property type="entry name" value="GST_N_2"/>
    <property type="match status" value="1"/>
</dbReference>
<dbReference type="InterPro" id="IPR036282">
    <property type="entry name" value="Glutathione-S-Trfase_C_sf"/>
</dbReference>
<dbReference type="InterPro" id="IPR010987">
    <property type="entry name" value="Glutathione-S-Trfase_C-like"/>
</dbReference>
<dbReference type="Gene3D" id="3.40.30.10">
    <property type="entry name" value="Glutaredoxin"/>
    <property type="match status" value="1"/>
</dbReference>
<dbReference type="PANTHER" id="PTHR43968">
    <property type="match status" value="1"/>
</dbReference>
<evidence type="ECO:0000259" key="1">
    <source>
        <dbReference type="PROSITE" id="PS50405"/>
    </source>
</evidence>
<dbReference type="PANTHER" id="PTHR43968:SF6">
    <property type="entry name" value="GLUTATHIONE S-TRANSFERASE OMEGA"/>
    <property type="match status" value="1"/>
</dbReference>
<reference evidence="2 3" key="1">
    <citation type="submission" date="2023-11" db="EMBL/GenBank/DDBJ databases">
        <authorList>
            <person name="Xu M."/>
            <person name="Jiang T."/>
        </authorList>
    </citation>
    <scope>NUCLEOTIDE SEQUENCE [LARGE SCALE GENOMIC DNA]</scope>
    <source>
        <strain evidence="2 3">SD</strain>
    </source>
</reference>
<evidence type="ECO:0000313" key="3">
    <source>
        <dbReference type="Proteomes" id="UP001277761"/>
    </source>
</evidence>
<dbReference type="InterPro" id="IPR036249">
    <property type="entry name" value="Thioredoxin-like_sf"/>
</dbReference>
<keyword evidence="3" id="KW-1185">Reference proteome</keyword>
<dbReference type="EMBL" id="JAXAVX010000001">
    <property type="protein sequence ID" value="MDX8150323.1"/>
    <property type="molecule type" value="Genomic_DNA"/>
</dbReference>
<proteinExistence type="predicted"/>
<dbReference type="SFLD" id="SFLDS00019">
    <property type="entry name" value="Glutathione_Transferase_(cytos"/>
    <property type="match status" value="1"/>
</dbReference>
<dbReference type="SUPFAM" id="SSF47616">
    <property type="entry name" value="GST C-terminal domain-like"/>
    <property type="match status" value="1"/>
</dbReference>
<gene>
    <name evidence="2" type="ORF">SK069_01845</name>
</gene>
<dbReference type="Pfam" id="PF00043">
    <property type="entry name" value="GST_C"/>
    <property type="match status" value="1"/>
</dbReference>
<dbReference type="InterPro" id="IPR040079">
    <property type="entry name" value="Glutathione_S-Trfase"/>
</dbReference>
<accession>A0ABU4VEV4</accession>
<dbReference type="RefSeq" id="WP_319952474.1">
    <property type="nucleotide sequence ID" value="NZ_JAXAVX010000001.1"/>
</dbReference>
<protein>
    <submittedName>
        <fullName evidence="2">Glutathione S-transferase family protein</fullName>
    </submittedName>
</protein>
<comment type="caution">
    <text evidence="2">The sequence shown here is derived from an EMBL/GenBank/DDBJ whole genome shotgun (WGS) entry which is preliminary data.</text>
</comment>
<dbReference type="SUPFAM" id="SSF52833">
    <property type="entry name" value="Thioredoxin-like"/>
    <property type="match status" value="1"/>
</dbReference>
<dbReference type="InterPro" id="IPR004046">
    <property type="entry name" value="GST_C"/>
</dbReference>
<feature type="domain" description="GST C-terminal" evidence="1">
    <location>
        <begin position="86"/>
        <end position="221"/>
    </location>
</feature>